<protein>
    <submittedName>
        <fullName evidence="3">Ubiquitin carboxyl-terminal hydrolase 15-like</fullName>
    </submittedName>
</protein>
<dbReference type="Pfam" id="PF06337">
    <property type="entry name" value="DUSP"/>
    <property type="match status" value="1"/>
</dbReference>
<keyword evidence="2" id="KW-1185">Reference proteome</keyword>
<accession>A0ABM1BX42</accession>
<name>A0ABM1BX42_LIMPO</name>
<evidence type="ECO:0000313" key="3">
    <source>
        <dbReference type="RefSeq" id="XP_013790344.1"/>
    </source>
</evidence>
<dbReference type="SMART" id="SM00695">
    <property type="entry name" value="DUSP"/>
    <property type="match status" value="1"/>
</dbReference>
<sequence>MAENGLNTQDLEAQKNEISEYIKKPLKKGDIWYLVDSRWFKQWKKYVGYDDWDTCNADKENTHPGPIDNSALYKEVGSGELNEYLVEEIGYVLLPQECWDRLVSWYTLLPSQDPIARNVVEYGMFSKQCKVEVYLMEVKLCQNNDLEHCINHKFSRSNTIEHVDNVFGFYFHRTCS</sequence>
<gene>
    <name evidence="3" type="primary">LOC106474202</name>
</gene>
<evidence type="ECO:0000259" key="1">
    <source>
        <dbReference type="PROSITE" id="PS51283"/>
    </source>
</evidence>
<dbReference type="InterPro" id="IPR035927">
    <property type="entry name" value="DUSP-like_sf"/>
</dbReference>
<dbReference type="InterPro" id="IPR006615">
    <property type="entry name" value="Pept_C19_DUSP"/>
</dbReference>
<reference evidence="3" key="1">
    <citation type="submission" date="2025-08" db="UniProtKB">
        <authorList>
            <consortium name="RefSeq"/>
        </authorList>
    </citation>
    <scope>IDENTIFICATION</scope>
    <source>
        <tissue evidence="3">Muscle</tissue>
    </source>
</reference>
<dbReference type="Proteomes" id="UP000694941">
    <property type="component" value="Unplaced"/>
</dbReference>
<dbReference type="Gene3D" id="3.10.20.90">
    <property type="entry name" value="Phosphatidylinositol 3-kinase Catalytic Subunit, Chain A, domain 1"/>
    <property type="match status" value="1"/>
</dbReference>
<feature type="domain" description="DUSP" evidence="1">
    <location>
        <begin position="9"/>
        <end position="120"/>
    </location>
</feature>
<dbReference type="SUPFAM" id="SSF143791">
    <property type="entry name" value="DUSP-like"/>
    <property type="match status" value="1"/>
</dbReference>
<proteinExistence type="predicted"/>
<evidence type="ECO:0000313" key="2">
    <source>
        <dbReference type="Proteomes" id="UP000694941"/>
    </source>
</evidence>
<organism evidence="2 3">
    <name type="scientific">Limulus polyphemus</name>
    <name type="common">Atlantic horseshoe crab</name>
    <dbReference type="NCBI Taxonomy" id="6850"/>
    <lineage>
        <taxon>Eukaryota</taxon>
        <taxon>Metazoa</taxon>
        <taxon>Ecdysozoa</taxon>
        <taxon>Arthropoda</taxon>
        <taxon>Chelicerata</taxon>
        <taxon>Merostomata</taxon>
        <taxon>Xiphosura</taxon>
        <taxon>Limulidae</taxon>
        <taxon>Limulus</taxon>
    </lineage>
</organism>
<dbReference type="GeneID" id="106474202"/>
<dbReference type="RefSeq" id="XP_013790344.1">
    <property type="nucleotide sequence ID" value="XM_013934890.2"/>
</dbReference>
<dbReference type="PROSITE" id="PS51283">
    <property type="entry name" value="DUSP"/>
    <property type="match status" value="1"/>
</dbReference>
<dbReference type="Gene3D" id="3.30.2230.10">
    <property type="entry name" value="DUSP-like"/>
    <property type="match status" value="1"/>
</dbReference>